<evidence type="ECO:0000313" key="1">
    <source>
        <dbReference type="EMBL" id="MDQ0100717.1"/>
    </source>
</evidence>
<protein>
    <submittedName>
        <fullName evidence="1">Uncharacterized protein</fullName>
    </submittedName>
</protein>
<organism evidence="1 2">
    <name type="scientific">Paenarthrobacter nicotinovorans</name>
    <name type="common">Arthrobacter nicotinovorans</name>
    <dbReference type="NCBI Taxonomy" id="29320"/>
    <lineage>
        <taxon>Bacteria</taxon>
        <taxon>Bacillati</taxon>
        <taxon>Actinomycetota</taxon>
        <taxon>Actinomycetes</taxon>
        <taxon>Micrococcales</taxon>
        <taxon>Micrococcaceae</taxon>
        <taxon>Paenarthrobacter</taxon>
    </lineage>
</organism>
<name>A0ABT9TGH3_PAENI</name>
<keyword evidence="2" id="KW-1185">Reference proteome</keyword>
<reference evidence="1 2" key="1">
    <citation type="submission" date="2023-07" db="EMBL/GenBank/DDBJ databases">
        <title>Sorghum-associated microbial communities from plants grown in Nebraska, USA.</title>
        <authorList>
            <person name="Schachtman D."/>
        </authorList>
    </citation>
    <scope>NUCLEOTIDE SEQUENCE [LARGE SCALE GENOMIC DNA]</scope>
    <source>
        <strain evidence="1 2">CC523</strain>
    </source>
</reference>
<proteinExistence type="predicted"/>
<gene>
    <name evidence="1" type="ORF">J2T10_000336</name>
</gene>
<dbReference type="Proteomes" id="UP001244563">
    <property type="component" value="Unassembled WGS sequence"/>
</dbReference>
<evidence type="ECO:0000313" key="2">
    <source>
        <dbReference type="Proteomes" id="UP001244563"/>
    </source>
</evidence>
<dbReference type="EMBL" id="JAUSSW010000001">
    <property type="protein sequence ID" value="MDQ0100717.1"/>
    <property type="molecule type" value="Genomic_DNA"/>
</dbReference>
<accession>A0ABT9TGH3</accession>
<sequence>MAMSVQLDLDDHWPGTDQAHAGIIVASRDRRSSPSSPLLSSDLAWLPRFRRRNARGAQRQVLLVAMSVQLDLDDHWPDTDQAHAVAAVARVRRSAPRSPECAEVAVARQ</sequence>
<comment type="caution">
    <text evidence="1">The sequence shown here is derived from an EMBL/GenBank/DDBJ whole genome shotgun (WGS) entry which is preliminary data.</text>
</comment>
<dbReference type="RefSeq" id="WP_156524726.1">
    <property type="nucleotide sequence ID" value="NZ_BDDW01000001.1"/>
</dbReference>